<sequence>MYIERMNTLPDDRIETEILKEARPNFTFDRDHAPMKDLAVEPCVHAMRKSRTANDPAAARRNVNSDEKDAIATTKQRAKIINRVALRTTLRVHVRETSWNAILSYALGVMLGARHHKCQNMDLQRGKFARIHIKPSKFGLGAFATKAIKSGSYIGEYIGERLNDEGASSIVSLQKYADLNYAFGYVGETLDSWRVGNETRYLNDSKPNLPNCNAKVLTVDSEPRIVIEAKFLIRAIRTATKIAAGEELFLSYGDAYWEKH</sequence>
<dbReference type="GO" id="GO:0003682">
    <property type="term" value="F:chromatin binding"/>
    <property type="evidence" value="ECO:0007669"/>
    <property type="project" value="TreeGrafter"/>
</dbReference>
<dbReference type="STRING" id="93625.A0A409XK13"/>
<feature type="domain" description="SET" evidence="3">
    <location>
        <begin position="129"/>
        <end position="253"/>
    </location>
</feature>
<dbReference type="InParanoid" id="A0A409XK13"/>
<dbReference type="Gene3D" id="2.170.270.10">
    <property type="entry name" value="SET domain"/>
    <property type="match status" value="1"/>
</dbReference>
<keyword evidence="5" id="KW-1185">Reference proteome</keyword>
<dbReference type="InterPro" id="IPR046341">
    <property type="entry name" value="SET_dom_sf"/>
</dbReference>
<dbReference type="PROSITE" id="PS50280">
    <property type="entry name" value="SET"/>
    <property type="match status" value="1"/>
</dbReference>
<keyword evidence="2" id="KW-0804">Transcription</keyword>
<dbReference type="GO" id="GO:0005634">
    <property type="term" value="C:nucleus"/>
    <property type="evidence" value="ECO:0007669"/>
    <property type="project" value="TreeGrafter"/>
</dbReference>
<evidence type="ECO:0000256" key="2">
    <source>
        <dbReference type="ARBA" id="ARBA00023163"/>
    </source>
</evidence>
<proteinExistence type="predicted"/>
<dbReference type="EMBL" id="NHYD01001485">
    <property type="protein sequence ID" value="PPQ91066.1"/>
    <property type="molecule type" value="Genomic_DNA"/>
</dbReference>
<dbReference type="OrthoDB" id="3054951at2759"/>
<evidence type="ECO:0000313" key="5">
    <source>
        <dbReference type="Proteomes" id="UP000283269"/>
    </source>
</evidence>
<evidence type="ECO:0000313" key="4">
    <source>
        <dbReference type="EMBL" id="PPQ91066.1"/>
    </source>
</evidence>
<gene>
    <name evidence="4" type="ORF">CVT25_014734</name>
</gene>
<dbReference type="GO" id="GO:0046976">
    <property type="term" value="F:histone H3K27 methyltransferase activity"/>
    <property type="evidence" value="ECO:0007669"/>
    <property type="project" value="TreeGrafter"/>
</dbReference>
<dbReference type="InterPro" id="IPR045318">
    <property type="entry name" value="EZH1/2-like"/>
</dbReference>
<dbReference type="GO" id="GO:0031507">
    <property type="term" value="P:heterochromatin formation"/>
    <property type="evidence" value="ECO:0007669"/>
    <property type="project" value="TreeGrafter"/>
</dbReference>
<organism evidence="4 5">
    <name type="scientific">Psilocybe cyanescens</name>
    <dbReference type="NCBI Taxonomy" id="93625"/>
    <lineage>
        <taxon>Eukaryota</taxon>
        <taxon>Fungi</taxon>
        <taxon>Dikarya</taxon>
        <taxon>Basidiomycota</taxon>
        <taxon>Agaricomycotina</taxon>
        <taxon>Agaricomycetes</taxon>
        <taxon>Agaricomycetidae</taxon>
        <taxon>Agaricales</taxon>
        <taxon>Agaricineae</taxon>
        <taxon>Strophariaceae</taxon>
        <taxon>Psilocybe</taxon>
    </lineage>
</organism>
<protein>
    <recommendedName>
        <fullName evidence="3">SET domain-containing protein</fullName>
    </recommendedName>
</protein>
<accession>A0A409XK13</accession>
<dbReference type="SMART" id="SM00317">
    <property type="entry name" value="SET"/>
    <property type="match status" value="1"/>
</dbReference>
<comment type="caution">
    <text evidence="4">The sequence shown here is derived from an EMBL/GenBank/DDBJ whole genome shotgun (WGS) entry which is preliminary data.</text>
</comment>
<dbReference type="Proteomes" id="UP000283269">
    <property type="component" value="Unassembled WGS sequence"/>
</dbReference>
<name>A0A409XK13_PSICY</name>
<keyword evidence="1" id="KW-0805">Transcription regulation</keyword>
<dbReference type="Pfam" id="PF00856">
    <property type="entry name" value="SET"/>
    <property type="match status" value="1"/>
</dbReference>
<evidence type="ECO:0000259" key="3">
    <source>
        <dbReference type="PROSITE" id="PS50280"/>
    </source>
</evidence>
<evidence type="ECO:0000256" key="1">
    <source>
        <dbReference type="ARBA" id="ARBA00023015"/>
    </source>
</evidence>
<reference evidence="4 5" key="1">
    <citation type="journal article" date="2018" name="Evol. Lett.">
        <title>Horizontal gene cluster transfer increased hallucinogenic mushroom diversity.</title>
        <authorList>
            <person name="Reynolds H.T."/>
            <person name="Vijayakumar V."/>
            <person name="Gluck-Thaler E."/>
            <person name="Korotkin H.B."/>
            <person name="Matheny P.B."/>
            <person name="Slot J.C."/>
        </authorList>
    </citation>
    <scope>NUCLEOTIDE SEQUENCE [LARGE SCALE GENOMIC DNA]</scope>
    <source>
        <strain evidence="4 5">2631</strain>
    </source>
</reference>
<dbReference type="PANTHER" id="PTHR45747:SF4">
    <property type="entry name" value="HISTONE-LYSINE N-METHYLTRANSFERASE E(Z)"/>
    <property type="match status" value="1"/>
</dbReference>
<dbReference type="InterPro" id="IPR001214">
    <property type="entry name" value="SET_dom"/>
</dbReference>
<dbReference type="SUPFAM" id="SSF82199">
    <property type="entry name" value="SET domain"/>
    <property type="match status" value="1"/>
</dbReference>
<dbReference type="PANTHER" id="PTHR45747">
    <property type="entry name" value="HISTONE-LYSINE N-METHYLTRANSFERASE E(Z)"/>
    <property type="match status" value="1"/>
</dbReference>
<dbReference type="AlphaFoldDB" id="A0A409XK13"/>